<organism evidence="1 2">
    <name type="scientific">Monosporascus ibericus</name>
    <dbReference type="NCBI Taxonomy" id="155417"/>
    <lineage>
        <taxon>Eukaryota</taxon>
        <taxon>Fungi</taxon>
        <taxon>Dikarya</taxon>
        <taxon>Ascomycota</taxon>
        <taxon>Pezizomycotina</taxon>
        <taxon>Sordariomycetes</taxon>
        <taxon>Xylariomycetidae</taxon>
        <taxon>Xylariales</taxon>
        <taxon>Xylariales incertae sedis</taxon>
        <taxon>Monosporascus</taxon>
    </lineage>
</organism>
<accession>A0A4Q4T8H5</accession>
<comment type="caution">
    <text evidence="1">The sequence shown here is derived from an EMBL/GenBank/DDBJ whole genome shotgun (WGS) entry which is preliminary data.</text>
</comment>
<dbReference type="AlphaFoldDB" id="A0A4Q4T8H5"/>
<sequence>MLYATHGSRDRELWGTIVVGGGSVPYPSSASSMPDGGGGGGDVLVTTGWRGWLRVEREDVPGFGMGGLGGGRVLSVEEALRERGRWDEAVERAGWVAGWRGGRYVWKE</sequence>
<dbReference type="OrthoDB" id="3596146at2759"/>
<protein>
    <submittedName>
        <fullName evidence="1">Uncharacterized protein</fullName>
    </submittedName>
</protein>
<keyword evidence="2" id="KW-1185">Reference proteome</keyword>
<reference evidence="1 2" key="1">
    <citation type="submission" date="2018-06" db="EMBL/GenBank/DDBJ databases">
        <title>Complete Genomes of Monosporascus.</title>
        <authorList>
            <person name="Robinson A.J."/>
            <person name="Natvig D.O."/>
        </authorList>
    </citation>
    <scope>NUCLEOTIDE SEQUENCE [LARGE SCALE GENOMIC DNA]</scope>
    <source>
        <strain evidence="1 2">CBS 110550</strain>
    </source>
</reference>
<gene>
    <name evidence="1" type="ORF">DL764_006340</name>
</gene>
<evidence type="ECO:0000313" key="2">
    <source>
        <dbReference type="Proteomes" id="UP000293360"/>
    </source>
</evidence>
<dbReference type="Proteomes" id="UP000293360">
    <property type="component" value="Unassembled WGS sequence"/>
</dbReference>
<evidence type="ECO:0000313" key="1">
    <source>
        <dbReference type="EMBL" id="RYP00957.1"/>
    </source>
</evidence>
<dbReference type="EMBL" id="QJNU01000371">
    <property type="protein sequence ID" value="RYP00957.1"/>
    <property type="molecule type" value="Genomic_DNA"/>
</dbReference>
<dbReference type="STRING" id="155417.A0A4Q4T8H5"/>
<name>A0A4Q4T8H5_9PEZI</name>
<proteinExistence type="predicted"/>